<dbReference type="AlphaFoldDB" id="K7Z678"/>
<keyword evidence="2" id="KW-1185">Reference proteome</keyword>
<organism evidence="1 2">
    <name type="scientific">Candidatus Endolissoclinum faulkneri L2</name>
    <dbReference type="NCBI Taxonomy" id="1193729"/>
    <lineage>
        <taxon>Bacteria</taxon>
        <taxon>Pseudomonadati</taxon>
        <taxon>Pseudomonadota</taxon>
        <taxon>Alphaproteobacteria</taxon>
        <taxon>Rhodospirillales</taxon>
        <taxon>Rhodospirillaceae</taxon>
        <taxon>Candidatus Endolissoclinum</taxon>
    </lineage>
</organism>
<dbReference type="HOGENOM" id="CLU_3005552_0_0_5"/>
<sequence length="56" mass="7002">MNNIHKIKIKCFNIVYKTILTNEYNINYFSQKYRVSFHNDYKQIKINYIHLINIQY</sequence>
<dbReference type="KEGG" id="thal:A1OE_1530"/>
<evidence type="ECO:0000313" key="1">
    <source>
        <dbReference type="EMBL" id="AFX99698.1"/>
    </source>
</evidence>
<proteinExistence type="predicted"/>
<name>K7Z678_9PROT</name>
<accession>K7Z678</accession>
<dbReference type="Proteomes" id="UP000010077">
    <property type="component" value="Chromosome"/>
</dbReference>
<protein>
    <submittedName>
        <fullName evidence="1">Uncharacterized protein</fullName>
    </submittedName>
</protein>
<gene>
    <name evidence="1" type="ORF">A1OE_1530</name>
</gene>
<reference evidence="1 2" key="1">
    <citation type="journal article" date="2012" name="Proc. Natl. Acad. Sci. U.S.A.">
        <title>Genome streamlining and chemical defense in a coral reef symbiosis.</title>
        <authorList>
            <person name="Kwan J.C."/>
            <person name="Donia M.S."/>
            <person name="Han A.W."/>
            <person name="Hirose E."/>
            <person name="Haygood M.G."/>
            <person name="Schmidt E.W."/>
        </authorList>
    </citation>
    <scope>NUCLEOTIDE SEQUENCE [LARGE SCALE GENOMIC DNA]</scope>
    <source>
        <strain evidence="1 2">L2</strain>
    </source>
</reference>
<dbReference type="EMBL" id="CP003539">
    <property type="protein sequence ID" value="AFX99698.1"/>
    <property type="molecule type" value="Genomic_DNA"/>
</dbReference>
<evidence type="ECO:0000313" key="2">
    <source>
        <dbReference type="Proteomes" id="UP000010077"/>
    </source>
</evidence>